<name>A0A1C7NRP7_9FUNG</name>
<accession>A0A1C7NRP7</accession>
<organism evidence="1 2">
    <name type="scientific">Choanephora cucurbitarum</name>
    <dbReference type="NCBI Taxonomy" id="101091"/>
    <lineage>
        <taxon>Eukaryota</taxon>
        <taxon>Fungi</taxon>
        <taxon>Fungi incertae sedis</taxon>
        <taxon>Mucoromycota</taxon>
        <taxon>Mucoromycotina</taxon>
        <taxon>Mucoromycetes</taxon>
        <taxon>Mucorales</taxon>
        <taxon>Mucorineae</taxon>
        <taxon>Choanephoraceae</taxon>
        <taxon>Choanephoroideae</taxon>
        <taxon>Choanephora</taxon>
    </lineage>
</organism>
<dbReference type="EMBL" id="LUGH01000007">
    <property type="protein sequence ID" value="OBZ91619.1"/>
    <property type="molecule type" value="Genomic_DNA"/>
</dbReference>
<keyword evidence="2" id="KW-1185">Reference proteome</keyword>
<dbReference type="Proteomes" id="UP000093000">
    <property type="component" value="Unassembled WGS sequence"/>
</dbReference>
<gene>
    <name evidence="1" type="ORF">A0J61_00335</name>
</gene>
<reference evidence="1 2" key="1">
    <citation type="submission" date="2016-03" db="EMBL/GenBank/DDBJ databases">
        <title>Choanephora cucurbitarum.</title>
        <authorList>
            <person name="Min B."/>
            <person name="Park H."/>
            <person name="Park J.-H."/>
            <person name="Shin H.-D."/>
            <person name="Choi I.-G."/>
        </authorList>
    </citation>
    <scope>NUCLEOTIDE SEQUENCE [LARGE SCALE GENOMIC DNA]</scope>
    <source>
        <strain evidence="1 2">KUS-F28377</strain>
    </source>
</reference>
<comment type="caution">
    <text evidence="1">The sequence shown here is derived from an EMBL/GenBank/DDBJ whole genome shotgun (WGS) entry which is preliminary data.</text>
</comment>
<dbReference type="InParanoid" id="A0A1C7NRP7"/>
<evidence type="ECO:0000313" key="2">
    <source>
        <dbReference type="Proteomes" id="UP000093000"/>
    </source>
</evidence>
<sequence length="64" mass="7343">MAIPNHLVNNFDSRTGVNFDDDYPSDVPLEYMNCFNVNDEMGVIQNEEMNPEETPNLFGITNME</sequence>
<evidence type="ECO:0000313" key="1">
    <source>
        <dbReference type="EMBL" id="OBZ91619.1"/>
    </source>
</evidence>
<protein>
    <submittedName>
        <fullName evidence="1">Uncharacterized protein</fullName>
    </submittedName>
</protein>
<proteinExistence type="predicted"/>
<dbReference type="OrthoDB" id="2226789at2759"/>
<dbReference type="AlphaFoldDB" id="A0A1C7NRP7"/>